<dbReference type="InterPro" id="IPR000843">
    <property type="entry name" value="HTH_LacI"/>
</dbReference>
<dbReference type="GO" id="GO:0003700">
    <property type="term" value="F:DNA-binding transcription factor activity"/>
    <property type="evidence" value="ECO:0007669"/>
    <property type="project" value="TreeGrafter"/>
</dbReference>
<dbReference type="SMART" id="SM00354">
    <property type="entry name" value="HTH_LACI"/>
    <property type="match status" value="1"/>
</dbReference>
<evidence type="ECO:0000256" key="1">
    <source>
        <dbReference type="ARBA" id="ARBA00022491"/>
    </source>
</evidence>
<keyword evidence="4" id="KW-0804">Transcription</keyword>
<dbReference type="OrthoDB" id="1639518at2"/>
<dbReference type="GO" id="GO:0000976">
    <property type="term" value="F:transcription cis-regulatory region binding"/>
    <property type="evidence" value="ECO:0007669"/>
    <property type="project" value="TreeGrafter"/>
</dbReference>
<evidence type="ECO:0000256" key="2">
    <source>
        <dbReference type="ARBA" id="ARBA00023015"/>
    </source>
</evidence>
<evidence type="ECO:0000256" key="3">
    <source>
        <dbReference type="ARBA" id="ARBA00023125"/>
    </source>
</evidence>
<evidence type="ECO:0000259" key="5">
    <source>
        <dbReference type="PROSITE" id="PS50932"/>
    </source>
</evidence>
<organism evidence="6 7">
    <name type="scientific">Lentibacillus halodurans</name>
    <dbReference type="NCBI Taxonomy" id="237679"/>
    <lineage>
        <taxon>Bacteria</taxon>
        <taxon>Bacillati</taxon>
        <taxon>Bacillota</taxon>
        <taxon>Bacilli</taxon>
        <taxon>Bacillales</taxon>
        <taxon>Bacillaceae</taxon>
        <taxon>Lentibacillus</taxon>
    </lineage>
</organism>
<name>A0A1I0YHX1_9BACI</name>
<keyword evidence="3" id="KW-0238">DNA-binding</keyword>
<keyword evidence="2" id="KW-0805">Transcription regulation</keyword>
<keyword evidence="1" id="KW-0678">Repressor</keyword>
<dbReference type="SUPFAM" id="SSF47413">
    <property type="entry name" value="lambda repressor-like DNA-binding domains"/>
    <property type="match status" value="1"/>
</dbReference>
<dbReference type="PANTHER" id="PTHR30146:SF148">
    <property type="entry name" value="HTH-TYPE TRANSCRIPTIONAL REPRESSOR PURR-RELATED"/>
    <property type="match status" value="1"/>
</dbReference>
<dbReference type="Pfam" id="PF00356">
    <property type="entry name" value="LacI"/>
    <property type="match status" value="1"/>
</dbReference>
<evidence type="ECO:0000256" key="4">
    <source>
        <dbReference type="ARBA" id="ARBA00023163"/>
    </source>
</evidence>
<dbReference type="InterPro" id="IPR001761">
    <property type="entry name" value="Peripla_BP/Lac1_sug-bd_dom"/>
</dbReference>
<dbReference type="Gene3D" id="1.10.260.40">
    <property type="entry name" value="lambda repressor-like DNA-binding domains"/>
    <property type="match status" value="1"/>
</dbReference>
<gene>
    <name evidence="6" type="ORF">SAMN04488072_107121</name>
</gene>
<evidence type="ECO:0000313" key="7">
    <source>
        <dbReference type="Proteomes" id="UP000198642"/>
    </source>
</evidence>
<dbReference type="PANTHER" id="PTHR30146">
    <property type="entry name" value="LACI-RELATED TRANSCRIPTIONAL REPRESSOR"/>
    <property type="match status" value="1"/>
</dbReference>
<dbReference type="CDD" id="cd06267">
    <property type="entry name" value="PBP1_LacI_sugar_binding-like"/>
    <property type="match status" value="1"/>
</dbReference>
<dbReference type="EMBL" id="FOJW01000007">
    <property type="protein sequence ID" value="SFB11763.1"/>
    <property type="molecule type" value="Genomic_DNA"/>
</dbReference>
<dbReference type="InterPro" id="IPR028082">
    <property type="entry name" value="Peripla_BP_I"/>
</dbReference>
<dbReference type="AlphaFoldDB" id="A0A1I0YHX1"/>
<dbReference type="RefSeq" id="WP_090237407.1">
    <property type="nucleotide sequence ID" value="NZ_FOJW01000007.1"/>
</dbReference>
<dbReference type="Pfam" id="PF00532">
    <property type="entry name" value="Peripla_BP_1"/>
    <property type="match status" value="1"/>
</dbReference>
<feature type="domain" description="HTH lacI-type" evidence="5">
    <location>
        <begin position="4"/>
        <end position="58"/>
    </location>
</feature>
<protein>
    <submittedName>
        <fullName evidence="6">Transcriptional regulator, LacI family</fullName>
    </submittedName>
</protein>
<evidence type="ECO:0000313" key="6">
    <source>
        <dbReference type="EMBL" id="SFB11763.1"/>
    </source>
</evidence>
<reference evidence="6 7" key="1">
    <citation type="submission" date="2016-10" db="EMBL/GenBank/DDBJ databases">
        <authorList>
            <person name="de Groot N.N."/>
        </authorList>
    </citation>
    <scope>NUCLEOTIDE SEQUENCE [LARGE SCALE GENOMIC DNA]</scope>
    <source>
        <strain evidence="6 7">CGMCC 1.3702</strain>
    </source>
</reference>
<dbReference type="SUPFAM" id="SSF53822">
    <property type="entry name" value="Periplasmic binding protein-like I"/>
    <property type="match status" value="1"/>
</dbReference>
<dbReference type="STRING" id="237679.SAMN04488072_107121"/>
<sequence length="332" mass="37007">MKNVTIRDIANELGISIATVSRVLNDSGYASKEVKEQVFSMAEKLRYQPNAVARSLKNHRTNTIGIIIPDISNPYFMTISKGIEDSVREYGYHLIFMSGNENPVKEKKMLQVLIEKRVDALVLATSGKNEDVIRNIKESGVPIVLIDRKLREDSLGLDLVVEDNIKGAYDLTNYLLERGHHRIGVINGSLEVSTGFERYEGFRKAIHEKGLEANPELIFNGNFTKEDGINAVDYFLNLQNKPSAILSFNNTMAFGAIIQLTKNGYSVPHDMVVASFGEVEAAQILKPSSIITIKQSPYEMGLRAGEILLEHLLDNAKELGKTIFDPHLSISE</sequence>
<dbReference type="CDD" id="cd01392">
    <property type="entry name" value="HTH_LacI"/>
    <property type="match status" value="1"/>
</dbReference>
<dbReference type="PROSITE" id="PS50932">
    <property type="entry name" value="HTH_LACI_2"/>
    <property type="match status" value="1"/>
</dbReference>
<accession>A0A1I0YHX1</accession>
<dbReference type="InterPro" id="IPR010982">
    <property type="entry name" value="Lambda_DNA-bd_dom_sf"/>
</dbReference>
<dbReference type="Proteomes" id="UP000198642">
    <property type="component" value="Unassembled WGS sequence"/>
</dbReference>
<keyword evidence="7" id="KW-1185">Reference proteome</keyword>
<proteinExistence type="predicted"/>
<dbReference type="Gene3D" id="3.40.50.2300">
    <property type="match status" value="2"/>
</dbReference>